<gene>
    <name evidence="1" type="ORF">LCGC14_0507460</name>
</gene>
<sequence>MATLSNILRDSLMELGAATVGKATGGTTVTVVDSALGGTDDDYNGGSVIVTYDNGGAAAAPEGEFARVEDYAQSTGTITVLTADTFTAAVAVSDEYLVSTKKYPHQKMIRTINRALGQVGDIPRVDTTTLDTASSQTEYTYALAWKRSPPYQVDIQIKTTDANDNQWRKISRGKWYYVPAVGGTTALLVFKEQLPSSRDLRIWYKGPHPVVQLYSDTIYEGIHEEWLIWEVVYRALRERIARRDGLSEWEVQLMNEANAERKEQRARHKIWFPKRDTKLFIVSRADVSRDTIATPDPP</sequence>
<comment type="caution">
    <text evidence="1">The sequence shown here is derived from an EMBL/GenBank/DDBJ whole genome shotgun (WGS) entry which is preliminary data.</text>
</comment>
<protein>
    <submittedName>
        <fullName evidence="1">Uncharacterized protein</fullName>
    </submittedName>
</protein>
<evidence type="ECO:0000313" key="1">
    <source>
        <dbReference type="EMBL" id="KKN62893.1"/>
    </source>
</evidence>
<dbReference type="AlphaFoldDB" id="A0A0F9VAQ7"/>
<dbReference type="EMBL" id="LAZR01000609">
    <property type="protein sequence ID" value="KKN62893.1"/>
    <property type="molecule type" value="Genomic_DNA"/>
</dbReference>
<organism evidence="1">
    <name type="scientific">marine sediment metagenome</name>
    <dbReference type="NCBI Taxonomy" id="412755"/>
    <lineage>
        <taxon>unclassified sequences</taxon>
        <taxon>metagenomes</taxon>
        <taxon>ecological metagenomes</taxon>
    </lineage>
</organism>
<reference evidence="1" key="1">
    <citation type="journal article" date="2015" name="Nature">
        <title>Complex archaea that bridge the gap between prokaryotes and eukaryotes.</title>
        <authorList>
            <person name="Spang A."/>
            <person name="Saw J.H."/>
            <person name="Jorgensen S.L."/>
            <person name="Zaremba-Niedzwiedzka K."/>
            <person name="Martijn J."/>
            <person name="Lind A.E."/>
            <person name="van Eijk R."/>
            <person name="Schleper C."/>
            <person name="Guy L."/>
            <person name="Ettema T.J."/>
        </authorList>
    </citation>
    <scope>NUCLEOTIDE SEQUENCE</scope>
</reference>
<name>A0A0F9VAQ7_9ZZZZ</name>
<proteinExistence type="predicted"/>
<accession>A0A0F9VAQ7</accession>